<evidence type="ECO:0000313" key="3">
    <source>
        <dbReference type="Proteomes" id="UP001652680"/>
    </source>
</evidence>
<keyword evidence="3" id="KW-1185">Reference proteome</keyword>
<protein>
    <submittedName>
        <fullName evidence="4">Uncharacterized protein LOC108044459</fullName>
    </submittedName>
</protein>
<reference evidence="4" key="2">
    <citation type="submission" date="2025-04" db="UniProtKB">
        <authorList>
            <consortium name="RefSeq"/>
        </authorList>
    </citation>
    <scope>IDENTIFICATION</scope>
</reference>
<name>A0A6P4EQQ4_DRORH</name>
<reference evidence="2" key="3">
    <citation type="submission" date="2025-05" db="UniProtKB">
        <authorList>
            <consortium name="EnsemblMetazoa"/>
        </authorList>
    </citation>
    <scope>IDENTIFICATION</scope>
</reference>
<gene>
    <name evidence="4" type="primary">LOC108044459</name>
    <name evidence="2" type="synonym">108044459</name>
</gene>
<reference evidence="3" key="1">
    <citation type="journal article" date="2021" name="Elife">
        <title>Highly contiguous assemblies of 101 drosophilid genomes.</title>
        <authorList>
            <person name="Kim B.Y."/>
            <person name="Wang J.R."/>
            <person name="Miller D.E."/>
            <person name="Barmina O."/>
            <person name="Delaney E."/>
            <person name="Thompson A."/>
            <person name="Comeault A.A."/>
            <person name="Peede D."/>
            <person name="D'Agostino E.R."/>
            <person name="Pelaez J."/>
            <person name="Aguilar J.M."/>
            <person name="Haji D."/>
            <person name="Matsunaga T."/>
            <person name="Armstrong E.E."/>
            <person name="Zych M."/>
            <person name="Ogawa Y."/>
            <person name="Stamenkovic-Radak M."/>
            <person name="Jelic M."/>
            <person name="Veselinovic M.S."/>
            <person name="Tanaskovic M."/>
            <person name="Eric P."/>
            <person name="Gao J.J."/>
            <person name="Katoh T.K."/>
            <person name="Toda M.J."/>
            <person name="Watabe H."/>
            <person name="Watada M."/>
            <person name="Davis J.S."/>
            <person name="Moyle L.C."/>
            <person name="Manoli G."/>
            <person name="Bertolini E."/>
            <person name="Kostal V."/>
            <person name="Hawley R.S."/>
            <person name="Takahashi A."/>
            <person name="Jones C.D."/>
            <person name="Price D.K."/>
            <person name="Whiteman N."/>
            <person name="Kopp A."/>
            <person name="Matute D.R."/>
            <person name="Petrov D.A."/>
        </authorList>
    </citation>
    <scope>NUCLEOTIDE SEQUENCE [LARGE SCALE GENOMIC DNA]</scope>
</reference>
<evidence type="ECO:0000256" key="1">
    <source>
        <dbReference type="SAM" id="MobiDB-lite"/>
    </source>
</evidence>
<evidence type="ECO:0000313" key="2">
    <source>
        <dbReference type="EnsemblMetazoa" id="XP_016978964.1"/>
    </source>
</evidence>
<evidence type="ECO:0000313" key="4">
    <source>
        <dbReference type="RefSeq" id="XP_016978964.1"/>
    </source>
</evidence>
<accession>A0A6P4EQQ4</accession>
<dbReference type="EnsemblMetazoa" id="XM_017123475.2">
    <property type="protein sequence ID" value="XP_016978964.1"/>
    <property type="gene ID" value="LOC108044459"/>
</dbReference>
<dbReference type="AlphaFoldDB" id="A0A6P4EQQ4"/>
<dbReference type="RefSeq" id="XP_016978964.1">
    <property type="nucleotide sequence ID" value="XM_017123475.1"/>
</dbReference>
<dbReference type="Proteomes" id="UP001652680">
    <property type="component" value="Unassembled WGS sequence"/>
</dbReference>
<dbReference type="OrthoDB" id="7867900at2759"/>
<proteinExistence type="predicted"/>
<organism evidence="4">
    <name type="scientific">Drosophila rhopaloa</name>
    <name type="common">Fruit fly</name>
    <dbReference type="NCBI Taxonomy" id="1041015"/>
    <lineage>
        <taxon>Eukaryota</taxon>
        <taxon>Metazoa</taxon>
        <taxon>Ecdysozoa</taxon>
        <taxon>Arthropoda</taxon>
        <taxon>Hexapoda</taxon>
        <taxon>Insecta</taxon>
        <taxon>Pterygota</taxon>
        <taxon>Neoptera</taxon>
        <taxon>Endopterygota</taxon>
        <taxon>Diptera</taxon>
        <taxon>Brachycera</taxon>
        <taxon>Muscomorpha</taxon>
        <taxon>Ephydroidea</taxon>
        <taxon>Drosophilidae</taxon>
        <taxon>Drosophila</taxon>
        <taxon>Sophophora</taxon>
    </lineage>
</organism>
<dbReference type="GeneID" id="108044459"/>
<sequence>MRRRELQTIQLKLSDLKEYEQAKMERLRSRQQLLTPRTPTPPSDSEVLPPVTSSSVPAVLLASGNEPDEEAAKSEPTIKPSTSAN</sequence>
<feature type="region of interest" description="Disordered" evidence="1">
    <location>
        <begin position="23"/>
        <end position="85"/>
    </location>
</feature>